<protein>
    <submittedName>
        <fullName evidence="5">Site-specific DNA-cytosine methylase</fullName>
    </submittedName>
</protein>
<dbReference type="InterPro" id="IPR029063">
    <property type="entry name" value="SAM-dependent_MTases_sf"/>
</dbReference>
<name>A0A1I0LBL6_9BACT</name>
<evidence type="ECO:0000313" key="6">
    <source>
        <dbReference type="Proteomes" id="UP000199181"/>
    </source>
</evidence>
<evidence type="ECO:0000313" key="5">
    <source>
        <dbReference type="EMBL" id="SEU36913.1"/>
    </source>
</evidence>
<reference evidence="6" key="1">
    <citation type="submission" date="2016-10" db="EMBL/GenBank/DDBJ databases">
        <authorList>
            <person name="Varghese N."/>
            <person name="Submissions S."/>
        </authorList>
    </citation>
    <scope>NUCLEOTIDE SEQUENCE [LARGE SCALE GENOMIC DNA]</scope>
    <source>
        <strain evidence="6">DSM 16858</strain>
    </source>
</reference>
<sequence length="658" mass="70174">MKHVFTIGYLFSGSGLGALGSDAAEAKVGEHVAEFRNVGGIDFDAEACEDFRKLTGAPALCADIGRMRPRELRGFFGATAPRVFKWSPPCKGASGLLPTAMAATAKYQDMNRLALKALRKVLAAWRALEERPAIIIIENVPAFRRRCAAVLQEMNRLLKRAGYLVDERTHDLGREGGLAQERKRFTLVARHPVLCPVPVELPPPRRLRGVGEVLGALPWPDSPNAGRLHRLPRVEWLNAVRLALIPPGGDWRDLPKRGQVVEWLTARGHWPTGVDTGEFRKLVEEELGNPVEPSKARREVHRRHPVQEWEAPAPTVSGPGGAGLSAVEDRRVAELLPMRSDRQGTGLARRNGLLGVGDWQSPAHTVIGTAAVSRAQGNGAVADARVVEALALRADGRPGAAGVVEWTQPSGTVIGTSWVSGGSAPASVADPRPLEHLGLGQTADAAGSYSGRPGLMGVGVWTAPSPTVVANASVSGGNAQAAISDPRPGQRLEEIGLGCQCRAGVYGVLEWTAPSRTVTGSLQIDCGPGAVADPRHGRAPRPVIDIRLALQLLAEDWEVPRGALMPAILSPISGCWHRPLTTLELAVLQGLPDRMGDEPLMLAGNSDRRHRERIGNGIPVGGAAAWGRSLLEALLRAAIGETWRLCGGGQWVAPEVTQ</sequence>
<keyword evidence="3" id="KW-0680">Restriction system</keyword>
<dbReference type="Gene3D" id="3.40.50.150">
    <property type="entry name" value="Vaccinia Virus protein VP39"/>
    <property type="match status" value="1"/>
</dbReference>
<dbReference type="GO" id="GO:0009307">
    <property type="term" value="P:DNA restriction-modification system"/>
    <property type="evidence" value="ECO:0007669"/>
    <property type="project" value="UniProtKB-KW"/>
</dbReference>
<keyword evidence="2" id="KW-0808">Transferase</keyword>
<comment type="catalytic activity">
    <reaction evidence="4">
        <text>a 2'-deoxycytidine in DNA + S-adenosyl-L-methionine = a 5-methyl-2'-deoxycytidine in DNA + S-adenosyl-L-homocysteine + H(+)</text>
        <dbReference type="Rhea" id="RHEA:13681"/>
        <dbReference type="Rhea" id="RHEA-COMP:11369"/>
        <dbReference type="Rhea" id="RHEA-COMP:11370"/>
        <dbReference type="ChEBI" id="CHEBI:15378"/>
        <dbReference type="ChEBI" id="CHEBI:57856"/>
        <dbReference type="ChEBI" id="CHEBI:59789"/>
        <dbReference type="ChEBI" id="CHEBI:85452"/>
        <dbReference type="ChEBI" id="CHEBI:85454"/>
        <dbReference type="EC" id="2.1.1.37"/>
    </reaction>
</comment>
<keyword evidence="1 5" id="KW-0489">Methyltransferase</keyword>
<dbReference type="RefSeq" id="WP_093525648.1">
    <property type="nucleotide sequence ID" value="NZ_FOIJ01000023.1"/>
</dbReference>
<evidence type="ECO:0000256" key="2">
    <source>
        <dbReference type="ARBA" id="ARBA00022679"/>
    </source>
</evidence>
<dbReference type="Pfam" id="PF00145">
    <property type="entry name" value="DNA_methylase"/>
    <property type="match status" value="1"/>
</dbReference>
<evidence type="ECO:0000256" key="4">
    <source>
        <dbReference type="ARBA" id="ARBA00047422"/>
    </source>
</evidence>
<proteinExistence type="predicted"/>
<dbReference type="InterPro" id="IPR001525">
    <property type="entry name" value="C5_MeTfrase"/>
</dbReference>
<keyword evidence="6" id="KW-1185">Reference proteome</keyword>
<organism evidence="5 6">
    <name type="scientific">Stigmatella erecta</name>
    <dbReference type="NCBI Taxonomy" id="83460"/>
    <lineage>
        <taxon>Bacteria</taxon>
        <taxon>Pseudomonadati</taxon>
        <taxon>Myxococcota</taxon>
        <taxon>Myxococcia</taxon>
        <taxon>Myxococcales</taxon>
        <taxon>Cystobacterineae</taxon>
        <taxon>Archangiaceae</taxon>
        <taxon>Stigmatella</taxon>
    </lineage>
</organism>
<gene>
    <name evidence="5" type="ORF">SAMN05443639_12310</name>
</gene>
<dbReference type="SUPFAM" id="SSF53335">
    <property type="entry name" value="S-adenosyl-L-methionine-dependent methyltransferases"/>
    <property type="match status" value="1"/>
</dbReference>
<dbReference type="Proteomes" id="UP000199181">
    <property type="component" value="Unassembled WGS sequence"/>
</dbReference>
<evidence type="ECO:0000256" key="1">
    <source>
        <dbReference type="ARBA" id="ARBA00022603"/>
    </source>
</evidence>
<dbReference type="GO" id="GO:0032259">
    <property type="term" value="P:methylation"/>
    <property type="evidence" value="ECO:0007669"/>
    <property type="project" value="UniProtKB-KW"/>
</dbReference>
<dbReference type="AlphaFoldDB" id="A0A1I0LBL6"/>
<dbReference type="Gene3D" id="3.90.120.10">
    <property type="entry name" value="DNA Methylase, subunit A, domain 2"/>
    <property type="match status" value="1"/>
</dbReference>
<evidence type="ECO:0000256" key="3">
    <source>
        <dbReference type="ARBA" id="ARBA00022747"/>
    </source>
</evidence>
<accession>A0A1I0LBL6</accession>
<dbReference type="GO" id="GO:0003886">
    <property type="term" value="F:DNA (cytosine-5-)-methyltransferase activity"/>
    <property type="evidence" value="ECO:0007669"/>
    <property type="project" value="UniProtKB-EC"/>
</dbReference>
<dbReference type="EMBL" id="FOIJ01000023">
    <property type="protein sequence ID" value="SEU36913.1"/>
    <property type="molecule type" value="Genomic_DNA"/>
</dbReference>